<feature type="transmembrane region" description="Helical" evidence="2">
    <location>
        <begin position="73"/>
        <end position="93"/>
    </location>
</feature>
<sequence>MRGAVSVDREGWPAVSTHHAKPAPHPVLRNITQLAGDAAAAVWRHIFGLGIAATAVMFVVAVVLYLAHHEATLAAVLVLLVGVPVIAGVYAYVTADSFSDPPAQHHVRGDLNEPCPYPHCRRRRAADVAVAPSPAGLALRRRSR</sequence>
<feature type="transmembrane region" description="Helical" evidence="2">
    <location>
        <begin position="46"/>
        <end position="66"/>
    </location>
</feature>
<reference evidence="3 4" key="1">
    <citation type="submission" date="2019-03" db="EMBL/GenBank/DDBJ databases">
        <title>Genomic Encyclopedia of Type Strains, Phase IV (KMG-IV): sequencing the most valuable type-strain genomes for metagenomic binning, comparative biology and taxonomic classification.</title>
        <authorList>
            <person name="Goeker M."/>
        </authorList>
    </citation>
    <scope>NUCLEOTIDE SEQUENCE [LARGE SCALE GENOMIC DNA]</scope>
    <source>
        <strain evidence="3 4">DSM 45934</strain>
    </source>
</reference>
<dbReference type="AlphaFoldDB" id="A0A4V6NP34"/>
<dbReference type="EMBL" id="SLWS01000001">
    <property type="protein sequence ID" value="TCO64920.1"/>
    <property type="molecule type" value="Genomic_DNA"/>
</dbReference>
<keyword evidence="4" id="KW-1185">Reference proteome</keyword>
<gene>
    <name evidence="3" type="ORF">EV192_101704</name>
</gene>
<keyword evidence="2" id="KW-0472">Membrane</keyword>
<evidence type="ECO:0000256" key="1">
    <source>
        <dbReference type="SAM" id="MobiDB-lite"/>
    </source>
</evidence>
<keyword evidence="2" id="KW-0812">Transmembrane</keyword>
<feature type="region of interest" description="Disordered" evidence="1">
    <location>
        <begin position="1"/>
        <end position="20"/>
    </location>
</feature>
<evidence type="ECO:0000313" key="3">
    <source>
        <dbReference type="EMBL" id="TCO64920.1"/>
    </source>
</evidence>
<evidence type="ECO:0000256" key="2">
    <source>
        <dbReference type="SAM" id="Phobius"/>
    </source>
</evidence>
<proteinExistence type="predicted"/>
<evidence type="ECO:0000313" key="4">
    <source>
        <dbReference type="Proteomes" id="UP000295680"/>
    </source>
</evidence>
<accession>A0A4V6NP34</accession>
<organism evidence="3 4">
    <name type="scientific">Actinocrispum wychmicini</name>
    <dbReference type="NCBI Taxonomy" id="1213861"/>
    <lineage>
        <taxon>Bacteria</taxon>
        <taxon>Bacillati</taxon>
        <taxon>Actinomycetota</taxon>
        <taxon>Actinomycetes</taxon>
        <taxon>Pseudonocardiales</taxon>
        <taxon>Pseudonocardiaceae</taxon>
        <taxon>Actinocrispum</taxon>
    </lineage>
</organism>
<keyword evidence="2" id="KW-1133">Transmembrane helix</keyword>
<name>A0A4V6NP34_9PSEU</name>
<dbReference type="Proteomes" id="UP000295680">
    <property type="component" value="Unassembled WGS sequence"/>
</dbReference>
<comment type="caution">
    <text evidence="3">The sequence shown here is derived from an EMBL/GenBank/DDBJ whole genome shotgun (WGS) entry which is preliminary data.</text>
</comment>
<protein>
    <submittedName>
        <fullName evidence="3">Uncharacterized protein</fullName>
    </submittedName>
</protein>